<dbReference type="EMBL" id="WBKH01000006">
    <property type="protein sequence ID" value="KAB1478164.1"/>
    <property type="molecule type" value="Genomic_DNA"/>
</dbReference>
<comment type="caution">
    <text evidence="2">The sequence shown here is derived from an EMBL/GenBank/DDBJ whole genome shotgun (WGS) entry which is preliminary data.</text>
</comment>
<dbReference type="PANTHER" id="PTHR40396:SF1">
    <property type="entry name" value="ATPASE AAA-TYPE CORE DOMAIN-CONTAINING PROTEIN"/>
    <property type="match status" value="1"/>
</dbReference>
<feature type="domain" description="ATPase AAA-type core" evidence="1">
    <location>
        <begin position="296"/>
        <end position="376"/>
    </location>
</feature>
<dbReference type="SUPFAM" id="SSF52540">
    <property type="entry name" value="P-loop containing nucleoside triphosphate hydrolases"/>
    <property type="match status" value="1"/>
</dbReference>
<sequence length="463" mass="52919">MITFLELENFKSFKYIFIDLRDSKGDPKKLAFIYGENGVGKTNIMESVVFLKQTFETLNFHKFSKDIMDNIESLGEGEDVKRNILLQLVQQQNISLGKLFEENKRIGTTAPMAINIGFKLDTFDGNYKIVIQNGKIIEEELYSLLNKRSGVVFKISKDSVFLSRAIFSQDYISELKNIISKFWGNHTLFSILADELNIKNLEYLKEHVNNRIWMILDSLRRISMMRLFEGRYLIEGNSSIPFPGNLFGGALPKEQAPLFKPWELAIKRVLGGLYSDIEDVFYEIQERGDSIDYRLMVKKVVDGDVLTIPMIQESAGTRKIVNLLPLLLSAVRGGIVCIDEIDSSIHDLMMASIIENLDEHMEGQCIATTHNTILMETLAPKYVYIISVDSEGEKQVISVDSYKQRTQKNHNMRIRYLRGDYAGIPYTGYVDFEDIAEELNKNCWQSLNRGDVADGETANTKTK</sequence>
<dbReference type="GO" id="GO:0016887">
    <property type="term" value="F:ATP hydrolysis activity"/>
    <property type="evidence" value="ECO:0007669"/>
    <property type="project" value="InterPro"/>
</dbReference>
<organism evidence="2 3">
    <name type="scientific">Veillonella seminalis</name>
    <dbReference type="NCBI Taxonomy" id="1502943"/>
    <lineage>
        <taxon>Bacteria</taxon>
        <taxon>Bacillati</taxon>
        <taxon>Bacillota</taxon>
        <taxon>Negativicutes</taxon>
        <taxon>Veillonellales</taxon>
        <taxon>Veillonellaceae</taxon>
        <taxon>Veillonella</taxon>
    </lineage>
</organism>
<dbReference type="PANTHER" id="PTHR40396">
    <property type="entry name" value="ATPASE-LIKE PROTEIN"/>
    <property type="match status" value="1"/>
</dbReference>
<gene>
    <name evidence="2" type="ORF">F8R14_06675</name>
</gene>
<dbReference type="GeneID" id="83054604"/>
<dbReference type="InterPro" id="IPR003959">
    <property type="entry name" value="ATPase_AAA_core"/>
</dbReference>
<dbReference type="RefSeq" id="WP_127007409.1">
    <property type="nucleotide sequence ID" value="NZ_DAWCUT010000003.1"/>
</dbReference>
<accession>A0A833CBU2</accession>
<dbReference type="Gene3D" id="3.40.50.300">
    <property type="entry name" value="P-loop containing nucleotide triphosphate hydrolases"/>
    <property type="match status" value="2"/>
</dbReference>
<protein>
    <submittedName>
        <fullName evidence="2">AAA family ATPase</fullName>
    </submittedName>
</protein>
<proteinExistence type="predicted"/>
<dbReference type="InterPro" id="IPR027417">
    <property type="entry name" value="P-loop_NTPase"/>
</dbReference>
<dbReference type="Proteomes" id="UP000434554">
    <property type="component" value="Unassembled WGS sequence"/>
</dbReference>
<dbReference type="GO" id="GO:0005524">
    <property type="term" value="F:ATP binding"/>
    <property type="evidence" value="ECO:0007669"/>
    <property type="project" value="InterPro"/>
</dbReference>
<dbReference type="Pfam" id="PF13304">
    <property type="entry name" value="AAA_21"/>
    <property type="match status" value="1"/>
</dbReference>
<name>A0A833CBU2_9FIRM</name>
<evidence type="ECO:0000313" key="3">
    <source>
        <dbReference type="Proteomes" id="UP000434554"/>
    </source>
</evidence>
<reference evidence="2 3" key="1">
    <citation type="submission" date="2019-09" db="EMBL/GenBank/DDBJ databases">
        <title>Draft genome sequence of 3 type strains from the CCUG.</title>
        <authorList>
            <person name="Pineiro-Iglesias B."/>
            <person name="Tunovic T."/>
            <person name="Unosson C."/>
            <person name="Inganas E."/>
            <person name="Ohlen M."/>
            <person name="Cardew S."/>
            <person name="Jensie-Markopoulos S."/>
            <person name="Salva-Serra F."/>
            <person name="Jaen-Luchoro D."/>
            <person name="Karlsson R."/>
            <person name="Svensson-Stadler L."/>
            <person name="Chun J."/>
            <person name="Moore E."/>
        </authorList>
    </citation>
    <scope>NUCLEOTIDE SEQUENCE [LARGE SCALE GENOMIC DNA]</scope>
    <source>
        <strain evidence="2 3">CCUG 65427</strain>
    </source>
</reference>
<evidence type="ECO:0000259" key="1">
    <source>
        <dbReference type="Pfam" id="PF13304"/>
    </source>
</evidence>
<evidence type="ECO:0000313" key="2">
    <source>
        <dbReference type="EMBL" id="KAB1478164.1"/>
    </source>
</evidence>
<dbReference type="AlphaFoldDB" id="A0A833CBU2"/>